<proteinExistence type="predicted"/>
<sequence>MSVKAANGRIQSFLPDNRHSGFPLNSLSAQQKQSRQAAIASLQTFCHIAALPEADIREHGAPRGAYVMMLDACTGTN</sequence>
<gene>
    <name evidence="2" type="ORF">NO263_01835</name>
</gene>
<comment type="caution">
    <text evidence="2">The sequence shown here is derived from an EMBL/GenBank/DDBJ whole genome shotgun (WGS) entry which is preliminary data.</text>
</comment>
<organism evidence="2 3">
    <name type="scientific">Gluconacetobacter entanii</name>
    <dbReference type="NCBI Taxonomy" id="108528"/>
    <lineage>
        <taxon>Bacteria</taxon>
        <taxon>Pseudomonadati</taxon>
        <taxon>Pseudomonadota</taxon>
        <taxon>Alphaproteobacteria</taxon>
        <taxon>Acetobacterales</taxon>
        <taxon>Acetobacteraceae</taxon>
        <taxon>Gluconacetobacter</taxon>
    </lineage>
</organism>
<evidence type="ECO:0000256" key="1">
    <source>
        <dbReference type="SAM" id="MobiDB-lite"/>
    </source>
</evidence>
<dbReference type="EMBL" id="JANGSQ010000073">
    <property type="protein sequence ID" value="MCW4589329.1"/>
    <property type="molecule type" value="Genomic_DNA"/>
</dbReference>
<evidence type="ECO:0000313" key="3">
    <source>
        <dbReference type="Proteomes" id="UP001526337"/>
    </source>
</evidence>
<name>A0ABT3K1P9_9PROT</name>
<reference evidence="2 3" key="1">
    <citation type="submission" date="2022-07" db="EMBL/GenBank/DDBJ databases">
        <title>Genome stability of Gluconacetobacter entanii AV429.</title>
        <authorList>
            <person name="Trcek J."/>
            <person name="Cepec E."/>
        </authorList>
    </citation>
    <scope>NUCLEOTIDE SEQUENCE [LARGE SCALE GENOMIC DNA]</scope>
    <source>
        <strain evidence="2 3">AV429_2022</strain>
    </source>
</reference>
<protein>
    <submittedName>
        <fullName evidence="2">Uncharacterized protein</fullName>
    </submittedName>
</protein>
<accession>A0ABT3K1P9</accession>
<feature type="region of interest" description="Disordered" evidence="1">
    <location>
        <begin position="1"/>
        <end position="24"/>
    </location>
</feature>
<keyword evidence="3" id="KW-1185">Reference proteome</keyword>
<evidence type="ECO:0000313" key="2">
    <source>
        <dbReference type="EMBL" id="MCW4589329.1"/>
    </source>
</evidence>
<dbReference type="RefSeq" id="WP_171790969.1">
    <property type="nucleotide sequence ID" value="NZ_JABJWD010000059.1"/>
</dbReference>
<dbReference type="Proteomes" id="UP001526337">
    <property type="component" value="Unassembled WGS sequence"/>
</dbReference>